<accession>A0A0F4YFP8</accession>
<reference evidence="1 2" key="1">
    <citation type="submission" date="2015-04" db="EMBL/GenBank/DDBJ databases">
        <authorList>
            <person name="Heijne W.H."/>
            <person name="Fedorova N.D."/>
            <person name="Nierman W.C."/>
            <person name="Vollebregt A.W."/>
            <person name="Zhao Z."/>
            <person name="Wu L."/>
            <person name="Kumar M."/>
            <person name="Stam H."/>
            <person name="van den Berg M.A."/>
            <person name="Pel H.J."/>
        </authorList>
    </citation>
    <scope>NUCLEOTIDE SEQUENCE [LARGE SCALE GENOMIC DNA]</scope>
    <source>
        <strain evidence="1 2">CBS 393.64</strain>
    </source>
</reference>
<dbReference type="GeneID" id="25321878"/>
<proteinExistence type="predicted"/>
<evidence type="ECO:0000313" key="2">
    <source>
        <dbReference type="Proteomes" id="UP000053958"/>
    </source>
</evidence>
<protein>
    <submittedName>
        <fullName evidence="1">Uncharacterized protein</fullName>
    </submittedName>
</protein>
<sequence>RPGSDMRRRRDETMGLVRPCGCLQHMVNLVTRQSPTWSSSVRSPFCCSSCFLCWVREKVASTFQGDPHRLAFYWLRRKDVQYRPETFGHDDGQ</sequence>
<dbReference type="RefSeq" id="XP_013323050.1">
    <property type="nucleotide sequence ID" value="XM_013467596.1"/>
</dbReference>
<gene>
    <name evidence="1" type="ORF">T310_9967</name>
</gene>
<dbReference type="EMBL" id="LASV01000773">
    <property type="protein sequence ID" value="KKA16438.1"/>
    <property type="molecule type" value="Genomic_DNA"/>
</dbReference>
<dbReference type="AlphaFoldDB" id="A0A0F4YFP8"/>
<name>A0A0F4YFP8_RASE3</name>
<evidence type="ECO:0000313" key="1">
    <source>
        <dbReference type="EMBL" id="KKA16438.1"/>
    </source>
</evidence>
<organism evidence="1 2">
    <name type="scientific">Rasamsonia emersonii (strain ATCC 16479 / CBS 393.64 / IMI 116815)</name>
    <dbReference type="NCBI Taxonomy" id="1408163"/>
    <lineage>
        <taxon>Eukaryota</taxon>
        <taxon>Fungi</taxon>
        <taxon>Dikarya</taxon>
        <taxon>Ascomycota</taxon>
        <taxon>Pezizomycotina</taxon>
        <taxon>Eurotiomycetes</taxon>
        <taxon>Eurotiomycetidae</taxon>
        <taxon>Eurotiales</taxon>
        <taxon>Trichocomaceae</taxon>
        <taxon>Rasamsonia</taxon>
    </lineage>
</organism>
<comment type="caution">
    <text evidence="1">The sequence shown here is derived from an EMBL/GenBank/DDBJ whole genome shotgun (WGS) entry which is preliminary data.</text>
</comment>
<keyword evidence="2" id="KW-1185">Reference proteome</keyword>
<feature type="non-terminal residue" evidence="1">
    <location>
        <position position="1"/>
    </location>
</feature>
<dbReference type="Proteomes" id="UP000053958">
    <property type="component" value="Unassembled WGS sequence"/>
</dbReference>